<dbReference type="PROSITE" id="PS51184">
    <property type="entry name" value="JMJC"/>
    <property type="match status" value="1"/>
</dbReference>
<dbReference type="GO" id="GO:0045814">
    <property type="term" value="P:negative regulation of gene expression, epigenetic"/>
    <property type="evidence" value="ECO:0007669"/>
    <property type="project" value="UniProtKB-ARBA"/>
</dbReference>
<dbReference type="FunFam" id="3.30.160.360:FF:000005">
    <property type="entry name" value="Putative lysine-specific demethylase JMJ16"/>
    <property type="match status" value="1"/>
</dbReference>
<dbReference type="PROSITE" id="PS51542">
    <property type="entry name" value="FYRN"/>
    <property type="match status" value="1"/>
</dbReference>
<evidence type="ECO:0000259" key="12">
    <source>
        <dbReference type="PROSITE" id="PS51183"/>
    </source>
</evidence>
<comment type="cofactor">
    <cofactor evidence="1">
        <name>Fe(2+)</name>
        <dbReference type="ChEBI" id="CHEBI:29033"/>
    </cofactor>
</comment>
<keyword evidence="15" id="KW-1185">Reference proteome</keyword>
<evidence type="ECO:0000256" key="9">
    <source>
        <dbReference type="ARBA" id="ARBA00023163"/>
    </source>
</evidence>
<proteinExistence type="predicted"/>
<name>A0A7J7MIT5_9MAGN</name>
<dbReference type="GO" id="GO:0000785">
    <property type="term" value="C:chromatin"/>
    <property type="evidence" value="ECO:0007669"/>
    <property type="project" value="TreeGrafter"/>
</dbReference>
<dbReference type="Gene3D" id="3.30.160.360">
    <property type="match status" value="1"/>
</dbReference>
<dbReference type="SMART" id="SM00541">
    <property type="entry name" value="FYRN"/>
    <property type="match status" value="1"/>
</dbReference>
<keyword evidence="9" id="KW-0804">Transcription</keyword>
<evidence type="ECO:0000313" key="14">
    <source>
        <dbReference type="EMBL" id="KAF6154777.1"/>
    </source>
</evidence>
<dbReference type="Pfam" id="PF02373">
    <property type="entry name" value="JmjC"/>
    <property type="match status" value="1"/>
</dbReference>
<dbReference type="Gene3D" id="2.60.120.650">
    <property type="entry name" value="Cupin"/>
    <property type="match status" value="1"/>
</dbReference>
<dbReference type="GO" id="GO:0034647">
    <property type="term" value="F:histone H3K4me/H3K4me2/H3K4me3 demethylase activity"/>
    <property type="evidence" value="ECO:0007669"/>
    <property type="project" value="TreeGrafter"/>
</dbReference>
<dbReference type="PROSITE" id="PS51183">
    <property type="entry name" value="JMJN"/>
    <property type="match status" value="1"/>
</dbReference>
<evidence type="ECO:0000256" key="11">
    <source>
        <dbReference type="SAM" id="MobiDB-lite"/>
    </source>
</evidence>
<dbReference type="PROSITE" id="PS51543">
    <property type="entry name" value="FYRC"/>
    <property type="match status" value="1"/>
</dbReference>
<dbReference type="Pfam" id="PF02375">
    <property type="entry name" value="JmjN"/>
    <property type="match status" value="1"/>
</dbReference>
<comment type="caution">
    <text evidence="14">The sequence shown here is derived from an EMBL/GenBank/DDBJ whole genome shotgun (WGS) entry which is preliminary data.</text>
</comment>
<keyword evidence="5" id="KW-0223">Dioxygenase</keyword>
<dbReference type="Pfam" id="PF05965">
    <property type="entry name" value="FYRC"/>
    <property type="match status" value="1"/>
</dbReference>
<evidence type="ECO:0000256" key="10">
    <source>
        <dbReference type="ARBA" id="ARBA00023242"/>
    </source>
</evidence>
<feature type="domain" description="JmjC" evidence="13">
    <location>
        <begin position="351"/>
        <end position="517"/>
    </location>
</feature>
<evidence type="ECO:0000256" key="1">
    <source>
        <dbReference type="ARBA" id="ARBA00001954"/>
    </source>
</evidence>
<evidence type="ECO:0000256" key="4">
    <source>
        <dbReference type="ARBA" id="ARBA00022853"/>
    </source>
</evidence>
<dbReference type="GO" id="GO:0005634">
    <property type="term" value="C:nucleus"/>
    <property type="evidence" value="ECO:0007669"/>
    <property type="project" value="UniProtKB-SubCell"/>
</dbReference>
<evidence type="ECO:0000256" key="3">
    <source>
        <dbReference type="ARBA" id="ARBA00022723"/>
    </source>
</evidence>
<evidence type="ECO:0000256" key="5">
    <source>
        <dbReference type="ARBA" id="ARBA00022964"/>
    </source>
</evidence>
<organism evidence="14 15">
    <name type="scientific">Kingdonia uniflora</name>
    <dbReference type="NCBI Taxonomy" id="39325"/>
    <lineage>
        <taxon>Eukaryota</taxon>
        <taxon>Viridiplantae</taxon>
        <taxon>Streptophyta</taxon>
        <taxon>Embryophyta</taxon>
        <taxon>Tracheophyta</taxon>
        <taxon>Spermatophyta</taxon>
        <taxon>Magnoliopsida</taxon>
        <taxon>Ranunculales</taxon>
        <taxon>Circaeasteraceae</taxon>
        <taxon>Kingdonia</taxon>
    </lineage>
</organism>
<reference evidence="14 15" key="1">
    <citation type="journal article" date="2020" name="IScience">
        <title>Genome Sequencing of the Endangered Kingdonia uniflora (Circaeasteraceae, Ranunculales) Reveals Potential Mechanisms of Evolutionary Specialization.</title>
        <authorList>
            <person name="Sun Y."/>
            <person name="Deng T."/>
            <person name="Zhang A."/>
            <person name="Moore M.J."/>
            <person name="Landis J.B."/>
            <person name="Lin N."/>
            <person name="Zhang H."/>
            <person name="Zhang X."/>
            <person name="Huang J."/>
            <person name="Zhang X."/>
            <person name="Sun H."/>
            <person name="Wang H."/>
        </authorList>
    </citation>
    <scope>NUCLEOTIDE SEQUENCE [LARGE SCALE GENOMIC DNA]</scope>
    <source>
        <strain evidence="14">TB1705</strain>
        <tissue evidence="14">Leaf</tissue>
    </source>
</reference>
<dbReference type="PANTHER" id="PTHR10694">
    <property type="entry name" value="LYSINE-SPECIFIC DEMETHYLASE"/>
    <property type="match status" value="1"/>
</dbReference>
<dbReference type="GO" id="GO:0046872">
    <property type="term" value="F:metal ion binding"/>
    <property type="evidence" value="ECO:0007669"/>
    <property type="project" value="UniProtKB-KW"/>
</dbReference>
<feature type="region of interest" description="Disordered" evidence="11">
    <location>
        <begin position="690"/>
        <end position="711"/>
    </location>
</feature>
<dbReference type="InterPro" id="IPR003889">
    <property type="entry name" value="FYrich_C"/>
</dbReference>
<accession>A0A7J7MIT5</accession>
<dbReference type="PANTHER" id="PTHR10694:SF113">
    <property type="entry name" value="PROTEIN JUMONJI"/>
    <property type="match status" value="1"/>
</dbReference>
<dbReference type="InterPro" id="IPR003347">
    <property type="entry name" value="JmjC_dom"/>
</dbReference>
<gene>
    <name evidence="14" type="ORF">GIB67_032389</name>
</gene>
<dbReference type="EMBL" id="JACGCM010001456">
    <property type="protein sequence ID" value="KAF6154777.1"/>
    <property type="molecule type" value="Genomic_DNA"/>
</dbReference>
<evidence type="ECO:0000313" key="15">
    <source>
        <dbReference type="Proteomes" id="UP000541444"/>
    </source>
</evidence>
<dbReference type="SMART" id="SM00542">
    <property type="entry name" value="FYRC"/>
    <property type="match status" value="1"/>
</dbReference>
<evidence type="ECO:0000256" key="6">
    <source>
        <dbReference type="ARBA" id="ARBA00023002"/>
    </source>
</evidence>
<evidence type="ECO:0000259" key="13">
    <source>
        <dbReference type="PROSITE" id="PS51184"/>
    </source>
</evidence>
<keyword evidence="4" id="KW-0156">Chromatin regulator</keyword>
<dbReference type="SMART" id="SM00558">
    <property type="entry name" value="JmjC"/>
    <property type="match status" value="1"/>
</dbReference>
<comment type="subcellular location">
    <subcellularLocation>
        <location evidence="2">Nucleus</location>
    </subcellularLocation>
</comment>
<dbReference type="SMART" id="SM00545">
    <property type="entry name" value="JmjN"/>
    <property type="match status" value="1"/>
</dbReference>
<dbReference type="SUPFAM" id="SSF51197">
    <property type="entry name" value="Clavaminate synthase-like"/>
    <property type="match status" value="1"/>
</dbReference>
<evidence type="ECO:0008006" key="16">
    <source>
        <dbReference type="Google" id="ProtNLM"/>
    </source>
</evidence>
<dbReference type="InterPro" id="IPR003888">
    <property type="entry name" value="FYrich_N"/>
</dbReference>
<evidence type="ECO:0000256" key="7">
    <source>
        <dbReference type="ARBA" id="ARBA00023004"/>
    </source>
</evidence>
<feature type="region of interest" description="Disordered" evidence="11">
    <location>
        <begin position="81"/>
        <end position="102"/>
    </location>
</feature>
<feature type="region of interest" description="Disordered" evidence="11">
    <location>
        <begin position="1074"/>
        <end position="1094"/>
    </location>
</feature>
<keyword evidence="7" id="KW-0408">Iron</keyword>
<keyword evidence="10" id="KW-0539">Nucleus</keyword>
<dbReference type="Pfam" id="PF05964">
    <property type="entry name" value="FYRN"/>
    <property type="match status" value="1"/>
</dbReference>
<dbReference type="InterPro" id="IPR003349">
    <property type="entry name" value="JmjN"/>
</dbReference>
<protein>
    <recommendedName>
        <fullName evidence="16">Lysine-specific demethylase JMJ16</fullName>
    </recommendedName>
</protein>
<keyword evidence="3" id="KW-0479">Metal-binding</keyword>
<keyword evidence="6" id="KW-0560">Oxidoreductase</keyword>
<feature type="domain" description="JmjN" evidence="12">
    <location>
        <begin position="136"/>
        <end position="177"/>
    </location>
</feature>
<dbReference type="Pfam" id="PF02928">
    <property type="entry name" value="zf-C5HC2"/>
    <property type="match status" value="1"/>
</dbReference>
<keyword evidence="8" id="KW-0805">Transcription regulation</keyword>
<evidence type="ECO:0000256" key="8">
    <source>
        <dbReference type="ARBA" id="ARBA00023015"/>
    </source>
</evidence>
<dbReference type="InterPro" id="IPR004198">
    <property type="entry name" value="Znf_C5HC2"/>
</dbReference>
<dbReference type="Proteomes" id="UP000541444">
    <property type="component" value="Unassembled WGS sequence"/>
</dbReference>
<dbReference type="OrthoDB" id="1678912at2759"/>
<sequence>MGSEFERARAKAEKAVPSVPPGFVSLTAFTLKKISISRDVMSCMASKSVSESMIAECDINDNVKFTRSVRHKPWVNYGRFNDSSDESDAGKPEQNFSTKPQLPKGVLRGCSDCSNCQKVTARWRLEDASRPILEDAPVFYPTEEEFNDTLKYIASIRPKAELYGICRIVPPSSWNPPCPLLEKMKWENSRFFTRIQRVDKLQNRGSVSKMSKSCSKMKRKRRRCPEMGLECATNGISMKTDELGYSNEAERFGFEPGPDLTLEAFRKYADDFKGQYFRKDEMSTNSGSNKSVIQKQWEPSIENIEGEYWRMVEKPTEEIEVLYGADLETGVFGSGFPKSLSPMEPSACDEKYLKSGWNLNNFPRLPGSVLSFEGGDISGVLVPWLYIGMCFSSFCWHVEDHHFYSLNYMHWGAPKIWYGVPGRDALKLEATMKKYLPDLFEEQPDLLHKLVTQLSPSILKAEGVPVYRCVQNPKEFVLTFPRAYHAGFNSGFNCAEAVNVAPLDWLPHGQNAVELYREQGRKSSVSHDKLLLGAAREAVRAHWELSLLRKNTSVNLVWKDFIGNDRVLAMALKTRVEMEHVRRQHLTTNSLSVKMDVSFDANCERECVSCLYDLHLSAVRCQCSPERFACLSHAMQLCSCPWSAKTFLFRYEISELNILVEALGGKLSATNRWAKLDLGLSLSSHVSKGSSRVLDPVNKRPSSLEADKPNEHIADIPPGFHHFKAPLVQATSFNHISKPSSSSGPNPVQRLFNEVVPTGSAWNPNQRLYQKIKISEQMERESILPGKVSSTNDIASTHNIVETSSLPKEKPHVVVSVSEEMERESILTGKVSSTNDIASTHNIVETSSLPKEKPHVVVSVSKNWNGSSVSDNYQVGGNPSSVLHSNLVSTPPCQLSREDMSYAGIEVGTSIQANNTNSPLTNSVEDKPKINESLSLRVGNVILLSDDEDEGESNNLLSNRPTLESFCPEVSSRLTSSDEKVGPCNYQKDQALITPETNASMMSDGDNDLIAKVEKEDHLPSLNAVKLENLFISSECSEYNFMVPGDTVTVDSGLTDVSCKVDVENTIQDLLSTREPSDCDVSNGPQPNGDEKLNAEGKAETLGTNTNLMDKSKNVTGNVICGQNNLDRYYRQKGPRIAKVVRRINCNVEALEFGVALAGRLWSSNRAIFPKGFKSRVSYLSVLDPMNMCYYISEILDAGMTGPLFMVTAEPCPSQVFIHMSAAKCWDMVRERVNQEIRKQHASGKMKLPPLQPPGGLDGLEMFGLTSPAIIQVIEAIDQNKICTEYWKSRPPTELGGFDIKIKEELTDVKPTNCPLPIRDDMILKKLFKKADPEELRLLYRLTTDQGLLTSLLNEEILNRPN</sequence>
<evidence type="ECO:0000256" key="2">
    <source>
        <dbReference type="ARBA" id="ARBA00004123"/>
    </source>
</evidence>